<dbReference type="RefSeq" id="WP_113962034.1">
    <property type="nucleotide sequence ID" value="NZ_QNRR01000018.1"/>
</dbReference>
<organism evidence="2 3">
    <name type="scientific">Roseimicrobium gellanilyticum</name>
    <dbReference type="NCBI Taxonomy" id="748857"/>
    <lineage>
        <taxon>Bacteria</taxon>
        <taxon>Pseudomonadati</taxon>
        <taxon>Verrucomicrobiota</taxon>
        <taxon>Verrucomicrobiia</taxon>
        <taxon>Verrucomicrobiales</taxon>
        <taxon>Verrucomicrobiaceae</taxon>
        <taxon>Roseimicrobium</taxon>
    </lineage>
</organism>
<dbReference type="Proteomes" id="UP000253426">
    <property type="component" value="Unassembled WGS sequence"/>
</dbReference>
<keyword evidence="3" id="KW-1185">Reference proteome</keyword>
<evidence type="ECO:0000256" key="1">
    <source>
        <dbReference type="SAM" id="Phobius"/>
    </source>
</evidence>
<comment type="caution">
    <text evidence="2">The sequence shown here is derived from an EMBL/GenBank/DDBJ whole genome shotgun (WGS) entry which is preliminary data.</text>
</comment>
<feature type="transmembrane region" description="Helical" evidence="1">
    <location>
        <begin position="12"/>
        <end position="34"/>
    </location>
</feature>
<dbReference type="AlphaFoldDB" id="A0A366H2S6"/>
<gene>
    <name evidence="2" type="ORF">DES53_11834</name>
</gene>
<keyword evidence="1" id="KW-0472">Membrane</keyword>
<evidence type="ECO:0000313" key="3">
    <source>
        <dbReference type="Proteomes" id="UP000253426"/>
    </source>
</evidence>
<sequence>MPASTPTDWRYVLVAGVVGGLVAWLIAATFPGYLDKQPSILLDVGKYLLAGGLAATAGVYVLANTDTTQFPRTITFAAICGLSWSAVVEATSGIVKITADRAVAAAGVEAKKKQEALTSSTTTTPEAVKATVASTEVAAEKAVSAATPEVASQVIDVAKINIRTLTQLSHSAQNADVKAAARQGLESIASSPNIATEVKQAAKSSLALPQ</sequence>
<feature type="transmembrane region" description="Helical" evidence="1">
    <location>
        <begin position="46"/>
        <end position="63"/>
    </location>
</feature>
<protein>
    <submittedName>
        <fullName evidence="2">Uncharacterized protein</fullName>
    </submittedName>
</protein>
<dbReference type="EMBL" id="QNRR01000018">
    <property type="protein sequence ID" value="RBP36085.1"/>
    <property type="molecule type" value="Genomic_DNA"/>
</dbReference>
<proteinExistence type="predicted"/>
<name>A0A366H2S6_9BACT</name>
<keyword evidence="1" id="KW-0812">Transmembrane</keyword>
<reference evidence="2 3" key="1">
    <citation type="submission" date="2018-06" db="EMBL/GenBank/DDBJ databases">
        <title>Genomic Encyclopedia of Type Strains, Phase IV (KMG-IV): sequencing the most valuable type-strain genomes for metagenomic binning, comparative biology and taxonomic classification.</title>
        <authorList>
            <person name="Goeker M."/>
        </authorList>
    </citation>
    <scope>NUCLEOTIDE SEQUENCE [LARGE SCALE GENOMIC DNA]</scope>
    <source>
        <strain evidence="2 3">DSM 25532</strain>
    </source>
</reference>
<keyword evidence="1" id="KW-1133">Transmembrane helix</keyword>
<evidence type="ECO:0000313" key="2">
    <source>
        <dbReference type="EMBL" id="RBP36085.1"/>
    </source>
</evidence>
<accession>A0A366H2S6</accession>